<gene>
    <name evidence="2" type="ORF">SAMN02745753_02593</name>
</gene>
<sequence length="390" mass="43784">MVSDELTVKCLSDALKNNEFIFHYQPILSLRSGKIDGAEALIRWQRSNGELVSAGDFIPFAEETGFITEITKAMIPRFLADQKKIFETDNSIVSSLNISAKDLSDNTFLPTLFHLIHDSGVKHSKIKIELTESSVLSLSNTGLQQIAELKANNIGLAIDDFGTGYATFAQLRNLPFTALKIDFSITSNAMATPDGLTLLDHSVKLAHQLNMDSIAEGVENPDIIGYLMGIGCEHVQGYYISRPLALSSFIEFINEKHVWSTFLHGYIYKAMIDYIEWVRKVHSSLYMTSTNRIVPFEAEYAPTGKFLLEIIRSVDVDMYDELNTQYNRSYELAKMMLNAKSVDDQALIDKLLPDFFEKSGAVNTLLQQVYSRECQYGLLKGLSFQNSAYA</sequence>
<dbReference type="SMART" id="SM00052">
    <property type="entry name" value="EAL"/>
    <property type="match status" value="1"/>
</dbReference>
<dbReference type="PANTHER" id="PTHR33121">
    <property type="entry name" value="CYCLIC DI-GMP PHOSPHODIESTERASE PDEF"/>
    <property type="match status" value="1"/>
</dbReference>
<dbReference type="STRING" id="1122206.SAMN02745753_02593"/>
<dbReference type="InterPro" id="IPR050706">
    <property type="entry name" value="Cyclic-di-GMP_PDE-like"/>
</dbReference>
<dbReference type="SUPFAM" id="SSF141868">
    <property type="entry name" value="EAL domain-like"/>
    <property type="match status" value="1"/>
</dbReference>
<dbReference type="AlphaFoldDB" id="A0A1M5EC54"/>
<dbReference type="InterPro" id="IPR035919">
    <property type="entry name" value="EAL_sf"/>
</dbReference>
<proteinExistence type="predicted"/>
<keyword evidence="3" id="KW-1185">Reference proteome</keyword>
<dbReference type="PANTHER" id="PTHR33121:SF70">
    <property type="entry name" value="SIGNALING PROTEIN YKOW"/>
    <property type="match status" value="1"/>
</dbReference>
<dbReference type="Proteomes" id="UP000184517">
    <property type="component" value="Unassembled WGS sequence"/>
</dbReference>
<dbReference type="CDD" id="cd01948">
    <property type="entry name" value="EAL"/>
    <property type="match status" value="1"/>
</dbReference>
<feature type="domain" description="EAL" evidence="1">
    <location>
        <begin position="4"/>
        <end position="257"/>
    </location>
</feature>
<evidence type="ECO:0000313" key="2">
    <source>
        <dbReference type="EMBL" id="SHF76661.1"/>
    </source>
</evidence>
<dbReference type="Gene3D" id="3.20.20.450">
    <property type="entry name" value="EAL domain"/>
    <property type="match status" value="1"/>
</dbReference>
<reference evidence="3" key="1">
    <citation type="submission" date="2016-11" db="EMBL/GenBank/DDBJ databases">
        <authorList>
            <person name="Varghese N."/>
            <person name="Submissions S."/>
        </authorList>
    </citation>
    <scope>NUCLEOTIDE SEQUENCE [LARGE SCALE GENOMIC DNA]</scope>
    <source>
        <strain evidence="3">DSM 16579</strain>
    </source>
</reference>
<name>A0A1M5EC54_9GAMM</name>
<organism evidence="2 3">
    <name type="scientific">Marinomonas polaris DSM 16579</name>
    <dbReference type="NCBI Taxonomy" id="1122206"/>
    <lineage>
        <taxon>Bacteria</taxon>
        <taxon>Pseudomonadati</taxon>
        <taxon>Pseudomonadota</taxon>
        <taxon>Gammaproteobacteria</taxon>
        <taxon>Oceanospirillales</taxon>
        <taxon>Oceanospirillaceae</taxon>
        <taxon>Marinomonas</taxon>
    </lineage>
</organism>
<dbReference type="OrthoDB" id="9812358at2"/>
<dbReference type="EMBL" id="FQVF01000011">
    <property type="protein sequence ID" value="SHF76661.1"/>
    <property type="molecule type" value="Genomic_DNA"/>
</dbReference>
<dbReference type="InterPro" id="IPR001633">
    <property type="entry name" value="EAL_dom"/>
</dbReference>
<evidence type="ECO:0000259" key="1">
    <source>
        <dbReference type="PROSITE" id="PS50883"/>
    </source>
</evidence>
<accession>A0A1M5EC54</accession>
<evidence type="ECO:0000313" key="3">
    <source>
        <dbReference type="Proteomes" id="UP000184517"/>
    </source>
</evidence>
<dbReference type="Pfam" id="PF00563">
    <property type="entry name" value="EAL"/>
    <property type="match status" value="1"/>
</dbReference>
<protein>
    <submittedName>
        <fullName evidence="2">EAL domain, c-di-GMP-specific phosphodiesterase class I (Or its enzymatically inactive variant)</fullName>
    </submittedName>
</protein>
<dbReference type="PROSITE" id="PS50883">
    <property type="entry name" value="EAL"/>
    <property type="match status" value="1"/>
</dbReference>
<dbReference type="RefSeq" id="WP_072840113.1">
    <property type="nucleotide sequence ID" value="NZ_FQVF01000011.1"/>
</dbReference>
<dbReference type="GO" id="GO:0071111">
    <property type="term" value="F:cyclic-guanylate-specific phosphodiesterase activity"/>
    <property type="evidence" value="ECO:0007669"/>
    <property type="project" value="InterPro"/>
</dbReference>